<evidence type="ECO:0000256" key="1">
    <source>
        <dbReference type="ARBA" id="ARBA00023002"/>
    </source>
</evidence>
<comment type="similarity">
    <text evidence="2">Belongs to the NAD(P)-dependent epimerase/dehydratase family. Dihydroflavonol-4-reductase subfamily.</text>
</comment>
<dbReference type="Gene3D" id="3.40.50.720">
    <property type="entry name" value="NAD(P)-binding Rossmann-like Domain"/>
    <property type="match status" value="1"/>
</dbReference>
<dbReference type="InterPro" id="IPR001509">
    <property type="entry name" value="Epimerase_deHydtase"/>
</dbReference>
<dbReference type="AlphaFoldDB" id="A0A2H3S7S6"/>
<dbReference type="SUPFAM" id="SSF51735">
    <property type="entry name" value="NAD(P)-binding Rossmann-fold domains"/>
    <property type="match status" value="1"/>
</dbReference>
<comment type="caution">
    <text evidence="3">The sequence shown here is derived from an EMBL/GenBank/DDBJ whole genome shotgun (WGS) entry which is preliminary data.</text>
</comment>
<gene>
    <name evidence="3" type="ORF">C2S_13795</name>
</gene>
<keyword evidence="1" id="KW-0560">Oxidoreductase</keyword>
<dbReference type="Proteomes" id="UP000760494">
    <property type="component" value="Unassembled WGS sequence"/>
</dbReference>
<dbReference type="GO" id="GO:0016616">
    <property type="term" value="F:oxidoreductase activity, acting on the CH-OH group of donors, NAD or NADP as acceptor"/>
    <property type="evidence" value="ECO:0007669"/>
    <property type="project" value="TreeGrafter"/>
</dbReference>
<dbReference type="EMBL" id="CABFJX010000017">
    <property type="protein sequence ID" value="VTT58227.1"/>
    <property type="molecule type" value="Genomic_DNA"/>
</dbReference>
<dbReference type="PANTHER" id="PTHR10366:SF562">
    <property type="entry name" value="ALDEHYDE REDUCTASE II (AFU_ORTHOLOGUE AFUA_1G11360)"/>
    <property type="match status" value="1"/>
</dbReference>
<accession>A0A2H3S7S6</accession>
<evidence type="ECO:0000313" key="3">
    <source>
        <dbReference type="EMBL" id="VTT58227.1"/>
    </source>
</evidence>
<organism evidence="3 4">
    <name type="scientific">Fusarium fujikuroi</name>
    <name type="common">Bakanae and foot rot disease fungus</name>
    <name type="synonym">Gibberella fujikuroi</name>
    <dbReference type="NCBI Taxonomy" id="5127"/>
    <lineage>
        <taxon>Eukaryota</taxon>
        <taxon>Fungi</taxon>
        <taxon>Dikarya</taxon>
        <taxon>Ascomycota</taxon>
        <taxon>Pezizomycotina</taxon>
        <taxon>Sordariomycetes</taxon>
        <taxon>Hypocreomycetidae</taxon>
        <taxon>Hypocreales</taxon>
        <taxon>Nectriaceae</taxon>
        <taxon>Fusarium</taxon>
        <taxon>Fusarium fujikuroi species complex</taxon>
    </lineage>
</organism>
<dbReference type="PANTHER" id="PTHR10366">
    <property type="entry name" value="NAD DEPENDENT EPIMERASE/DEHYDRATASE"/>
    <property type="match status" value="1"/>
</dbReference>
<dbReference type="Pfam" id="PF01370">
    <property type="entry name" value="Epimerase"/>
    <property type="match status" value="1"/>
</dbReference>
<protein>
    <submittedName>
        <fullName evidence="3">Uncharacterized protein</fullName>
    </submittedName>
</protein>
<evidence type="ECO:0000256" key="2">
    <source>
        <dbReference type="ARBA" id="ARBA00023445"/>
    </source>
</evidence>
<dbReference type="InterPro" id="IPR036291">
    <property type="entry name" value="NAD(P)-bd_dom_sf"/>
</dbReference>
<evidence type="ECO:0000313" key="4">
    <source>
        <dbReference type="Proteomes" id="UP000760494"/>
    </source>
</evidence>
<name>A0A2H3S7S6_FUSFU</name>
<reference evidence="3" key="1">
    <citation type="submission" date="2019-05" db="EMBL/GenBank/DDBJ databases">
        <authorList>
            <person name="Piombo E."/>
        </authorList>
    </citation>
    <scope>NUCLEOTIDE SEQUENCE</scope>
    <source>
        <strain evidence="3">C2S</strain>
    </source>
</reference>
<dbReference type="InterPro" id="IPR050425">
    <property type="entry name" value="NAD(P)_dehydrat-like"/>
</dbReference>
<sequence>MSPILNPSFTIPKGSTILVTGVNGFIGSHVANEFLQRGYQVRGTARDATKAAWIKDLFHQQYSKDNFSLWSIADLSSPHAFDKAIRGVAAVVHVASPLGLNSGTGTMIPDAIASALNALKAANDEPSVKRFVYTSSSTAAVFPEAEVPVIVDSNTWNDKALVILQNSASAPEWYVAYAASKVEAERAVWGFYHNDMTRRSDLVVNTVLPSTNFGKSLDWKHQGYPSTSGFIRTLWSGTALESLTNASPQYFIDVQDDAKLHVAATLLPDVQGERIFPWAETWNLDQILAILRAQNPDRTFVKDFQAMRYLADIEQPRLRCIQLLQALGEPGFTSLEESIRLNSEDLARAARSFHAGGYHLIDA</sequence>
<proteinExistence type="inferred from homology"/>